<feature type="transmembrane region" description="Helical" evidence="1">
    <location>
        <begin position="307"/>
        <end position="328"/>
    </location>
</feature>
<evidence type="ECO:0000313" key="4">
    <source>
        <dbReference type="Proteomes" id="UP001168821"/>
    </source>
</evidence>
<accession>A0AA38MHC0</accession>
<evidence type="ECO:0000313" key="3">
    <source>
        <dbReference type="EMBL" id="KAJ3657230.1"/>
    </source>
</evidence>
<feature type="transmembrane region" description="Helical" evidence="1">
    <location>
        <begin position="349"/>
        <end position="368"/>
    </location>
</feature>
<gene>
    <name evidence="3" type="ORF">Zmor_016245</name>
</gene>
<dbReference type="InterPro" id="IPR002656">
    <property type="entry name" value="Acyl_transf_3_dom"/>
</dbReference>
<dbReference type="InterPro" id="IPR006621">
    <property type="entry name" value="Nose-resist-to-fluoxetine_N"/>
</dbReference>
<dbReference type="PANTHER" id="PTHR11161:SF72">
    <property type="entry name" value="FI21449P1"/>
    <property type="match status" value="1"/>
</dbReference>
<dbReference type="GO" id="GO:0016747">
    <property type="term" value="F:acyltransferase activity, transferring groups other than amino-acyl groups"/>
    <property type="evidence" value="ECO:0007669"/>
    <property type="project" value="InterPro"/>
</dbReference>
<feature type="transmembrane region" description="Helical" evidence="1">
    <location>
        <begin position="410"/>
        <end position="429"/>
    </location>
</feature>
<feature type="transmembrane region" description="Helical" evidence="1">
    <location>
        <begin position="507"/>
        <end position="526"/>
    </location>
</feature>
<dbReference type="Pfam" id="PF20146">
    <property type="entry name" value="NRF"/>
    <property type="match status" value="1"/>
</dbReference>
<keyword evidence="4" id="KW-1185">Reference proteome</keyword>
<proteinExistence type="predicted"/>
<feature type="transmembrane region" description="Helical" evidence="1">
    <location>
        <begin position="581"/>
        <end position="603"/>
    </location>
</feature>
<feature type="transmembrane region" description="Helical" evidence="1">
    <location>
        <begin position="436"/>
        <end position="453"/>
    </location>
</feature>
<dbReference type="Pfam" id="PF01757">
    <property type="entry name" value="Acyl_transf_3"/>
    <property type="match status" value="1"/>
</dbReference>
<evidence type="ECO:0000259" key="2">
    <source>
        <dbReference type="SMART" id="SM00703"/>
    </source>
</evidence>
<dbReference type="AlphaFoldDB" id="A0AA38MHC0"/>
<feature type="transmembrane region" description="Helical" evidence="1">
    <location>
        <begin position="623"/>
        <end position="645"/>
    </location>
</feature>
<keyword evidence="1" id="KW-0472">Membrane</keyword>
<feature type="transmembrane region" description="Helical" evidence="1">
    <location>
        <begin position="205"/>
        <end position="226"/>
    </location>
</feature>
<feature type="transmembrane region" description="Helical" evidence="1">
    <location>
        <begin position="538"/>
        <end position="560"/>
    </location>
</feature>
<dbReference type="EMBL" id="JALNTZ010000004">
    <property type="protein sequence ID" value="KAJ3657230.1"/>
    <property type="molecule type" value="Genomic_DNA"/>
</dbReference>
<protein>
    <recommendedName>
        <fullName evidence="2">Nose resistant-to-fluoxetine protein N-terminal domain-containing protein</fullName>
    </recommendedName>
</protein>
<evidence type="ECO:0000256" key="1">
    <source>
        <dbReference type="SAM" id="Phobius"/>
    </source>
</evidence>
<organism evidence="3 4">
    <name type="scientific">Zophobas morio</name>
    <dbReference type="NCBI Taxonomy" id="2755281"/>
    <lineage>
        <taxon>Eukaryota</taxon>
        <taxon>Metazoa</taxon>
        <taxon>Ecdysozoa</taxon>
        <taxon>Arthropoda</taxon>
        <taxon>Hexapoda</taxon>
        <taxon>Insecta</taxon>
        <taxon>Pterygota</taxon>
        <taxon>Neoptera</taxon>
        <taxon>Endopterygota</taxon>
        <taxon>Coleoptera</taxon>
        <taxon>Polyphaga</taxon>
        <taxon>Cucujiformia</taxon>
        <taxon>Tenebrionidae</taxon>
        <taxon>Zophobas</taxon>
    </lineage>
</organism>
<name>A0AA38MHC0_9CUCU</name>
<dbReference type="InterPro" id="IPR052728">
    <property type="entry name" value="O2_lipid_transport_reg"/>
</dbReference>
<dbReference type="SMART" id="SM00703">
    <property type="entry name" value="NRF"/>
    <property type="match status" value="1"/>
</dbReference>
<keyword evidence="1" id="KW-1133">Transmembrane helix</keyword>
<reference evidence="3" key="1">
    <citation type="journal article" date="2023" name="G3 (Bethesda)">
        <title>Whole genome assemblies of Zophobas morio and Tenebrio molitor.</title>
        <authorList>
            <person name="Kaur S."/>
            <person name="Stinson S.A."/>
            <person name="diCenzo G.C."/>
        </authorList>
    </citation>
    <scope>NUCLEOTIDE SEQUENCE</scope>
    <source>
        <strain evidence="3">QUZm001</strain>
    </source>
</reference>
<dbReference type="PANTHER" id="PTHR11161">
    <property type="entry name" value="O-ACYLTRANSFERASE"/>
    <property type="match status" value="1"/>
</dbReference>
<keyword evidence="1" id="KW-0812">Transmembrane</keyword>
<comment type="caution">
    <text evidence="3">The sequence shown here is derived from an EMBL/GenBank/DDBJ whole genome shotgun (WGS) entry which is preliminary data.</text>
</comment>
<feature type="transmembrane region" description="Helical" evidence="1">
    <location>
        <begin position="473"/>
        <end position="495"/>
    </location>
</feature>
<feature type="domain" description="Nose resistant-to-fluoxetine protein N-terminal" evidence="2">
    <location>
        <begin position="48"/>
        <end position="192"/>
    </location>
</feature>
<feature type="transmembrane region" description="Helical" evidence="1">
    <location>
        <begin position="267"/>
        <end position="287"/>
    </location>
</feature>
<sequence length="661" mass="76701">MQLRSIFLTAAIFLSHNPYAESKFFKPKTLLNFFVQPMIHVVNTSLNGTKCAEDLRKIVSGVYNMEIWAMEMLDASSKFDMGLLTGNTKLYGNYDLCISVQNNVKGSAVDGQYCTIPFTLDDYLKKDLYNSVAIYQKNKPHESVIIDQMTYYYGLCIPTSCTLPNVAKIWSKLKILLHLPAQTKFQESQCYTKDRKIQPSKIDPYIFFLFSCIFILELASTIYDVYIRSKKKEPNIFVCASWYTNTKKLLSTHCENDTLKCLYGVKVISSVWIIITHLAITKVHFSVNPLYAAFEWLHRVENSVFSATPFAVDTFFSTSGMLVVVVGLKVFDMRSVHWALLYMHRILRIGPALLAIIAVNVTFVKYMVEGPYVVHILHELKTHCENNWWTTLFFVNNFVRNSERCVPHTWYLSIDTQLYLTTPLLIYCLRKKPKHTFLGITLICILSMLYTWHVVVKNNYGFIMYWDVGVEGIYFSTISRLPAWFVGTFFGYVLYRDSHKKIRISKQVNLALWALVLSAIVALVFYQKISFQGEYKEYISAFYHTFCRLFWCLSVCYIILSCCTGHSKLVDSFLSHPVFIVMGKLTYSLYLVHVTVIFVVMAHRKHPGYFSSFEIWFEFCGHFMIMLISATLLFLVFEAPVFSFLKLKTRKYSNQNYKKVT</sequence>
<dbReference type="Proteomes" id="UP001168821">
    <property type="component" value="Unassembled WGS sequence"/>
</dbReference>